<keyword evidence="8" id="KW-1185">Reference proteome</keyword>
<protein>
    <recommendedName>
        <fullName evidence="6">P-type domain-containing protein</fullName>
    </recommendedName>
</protein>
<dbReference type="InterPro" id="IPR044913">
    <property type="entry name" value="P_trefoil_dom_sf"/>
</dbReference>
<dbReference type="OrthoDB" id="10051464at2759"/>
<feature type="chain" id="PRO_5035874781" description="P-type domain-containing protein" evidence="5">
    <location>
        <begin position="22"/>
        <end position="120"/>
    </location>
</feature>
<gene>
    <name evidence="7" type="ORF">GDO86_002670</name>
</gene>
<evidence type="ECO:0000313" key="7">
    <source>
        <dbReference type="EMBL" id="KAG8450132.1"/>
    </source>
</evidence>
<feature type="disulfide bond" evidence="4">
    <location>
        <begin position="28"/>
        <end position="54"/>
    </location>
</feature>
<dbReference type="CDD" id="cd00111">
    <property type="entry name" value="Trefoil"/>
    <property type="match status" value="2"/>
</dbReference>
<evidence type="ECO:0000256" key="2">
    <source>
        <dbReference type="ARBA" id="ARBA00022525"/>
    </source>
</evidence>
<feature type="disulfide bond" evidence="4">
    <location>
        <begin position="38"/>
        <end position="53"/>
    </location>
</feature>
<feature type="domain" description="P-type" evidence="6">
    <location>
        <begin position="26"/>
        <end position="68"/>
    </location>
</feature>
<feature type="signal peptide" evidence="5">
    <location>
        <begin position="1"/>
        <end position="21"/>
    </location>
</feature>
<feature type="non-terminal residue" evidence="7">
    <location>
        <position position="1"/>
    </location>
</feature>
<feature type="domain" description="P-type" evidence="6">
    <location>
        <begin position="73"/>
        <end position="115"/>
    </location>
</feature>
<evidence type="ECO:0000256" key="3">
    <source>
        <dbReference type="ARBA" id="ARBA00023157"/>
    </source>
</evidence>
<dbReference type="EMBL" id="JAACNH010000002">
    <property type="protein sequence ID" value="KAG8450132.1"/>
    <property type="molecule type" value="Genomic_DNA"/>
</dbReference>
<dbReference type="SUPFAM" id="SSF57492">
    <property type="entry name" value="Trefoil"/>
    <property type="match status" value="2"/>
</dbReference>
<dbReference type="InterPro" id="IPR017994">
    <property type="entry name" value="P_trefoil_chordata"/>
</dbReference>
<accession>A0A8T2K0J5</accession>
<evidence type="ECO:0000256" key="4">
    <source>
        <dbReference type="PROSITE-ProRule" id="PRU00779"/>
    </source>
</evidence>
<dbReference type="AlphaFoldDB" id="A0A8T2K0J5"/>
<dbReference type="PRINTS" id="PR00680">
    <property type="entry name" value="PTREFOIL"/>
</dbReference>
<sequence length="120" mass="12992">YKVSCLVAVALILGPISSANGYVFDEHCAIQSSARINCGYPGISSTQCIDIGCCYDSNADGPWCYYNKKTVDEHCAIQSSARINCGYPGISSTQCIGIGCCYDSNTDGPWCFYNEKTDCY</sequence>
<dbReference type="Pfam" id="PF00088">
    <property type="entry name" value="Trefoil"/>
    <property type="match status" value="2"/>
</dbReference>
<dbReference type="PANTHER" id="PTHR13826:SF22">
    <property type="entry name" value="GASTROINTESTINAL GROWTH FACTOR XP4-RELATED"/>
    <property type="match status" value="1"/>
</dbReference>
<name>A0A8T2K0J5_9PIPI</name>
<keyword evidence="3 4" id="KW-1015">Disulfide bond</keyword>
<dbReference type="Gene3D" id="4.10.110.10">
    <property type="entry name" value="Spasmolytic Protein, domain 1"/>
    <property type="match status" value="2"/>
</dbReference>
<comment type="subcellular location">
    <subcellularLocation>
        <location evidence="1">Secreted</location>
    </subcellularLocation>
</comment>
<dbReference type="GO" id="GO:0030277">
    <property type="term" value="P:maintenance of gastrointestinal epithelium"/>
    <property type="evidence" value="ECO:0007669"/>
    <property type="project" value="TreeGrafter"/>
</dbReference>
<dbReference type="PANTHER" id="PTHR13826">
    <property type="entry name" value="INTESTINAL TREFOIL FACTOR-RELATED"/>
    <property type="match status" value="1"/>
</dbReference>
<evidence type="ECO:0000256" key="5">
    <source>
        <dbReference type="SAM" id="SignalP"/>
    </source>
</evidence>
<evidence type="ECO:0000256" key="1">
    <source>
        <dbReference type="ARBA" id="ARBA00004613"/>
    </source>
</evidence>
<evidence type="ECO:0000313" key="8">
    <source>
        <dbReference type="Proteomes" id="UP000812440"/>
    </source>
</evidence>
<comment type="caution">
    <text evidence="4">Lacks conserved residue(s) required for the propagation of feature annotation.</text>
</comment>
<comment type="caution">
    <text evidence="7">The sequence shown here is derived from an EMBL/GenBank/DDBJ whole genome shotgun (WGS) entry which is preliminary data.</text>
</comment>
<organism evidence="7 8">
    <name type="scientific">Hymenochirus boettgeri</name>
    <name type="common">Congo dwarf clawed frog</name>
    <dbReference type="NCBI Taxonomy" id="247094"/>
    <lineage>
        <taxon>Eukaryota</taxon>
        <taxon>Metazoa</taxon>
        <taxon>Chordata</taxon>
        <taxon>Craniata</taxon>
        <taxon>Vertebrata</taxon>
        <taxon>Euteleostomi</taxon>
        <taxon>Amphibia</taxon>
        <taxon>Batrachia</taxon>
        <taxon>Anura</taxon>
        <taxon>Pipoidea</taxon>
        <taxon>Pipidae</taxon>
        <taxon>Pipinae</taxon>
        <taxon>Hymenochirus</taxon>
    </lineage>
</organism>
<dbReference type="InterPro" id="IPR000519">
    <property type="entry name" value="P_trefoil_dom"/>
</dbReference>
<keyword evidence="2" id="KW-0964">Secreted</keyword>
<feature type="disulfide bond" evidence="4">
    <location>
        <begin position="85"/>
        <end position="100"/>
    </location>
</feature>
<evidence type="ECO:0000259" key="6">
    <source>
        <dbReference type="PROSITE" id="PS51448"/>
    </source>
</evidence>
<feature type="disulfide bond" evidence="4">
    <location>
        <begin position="75"/>
        <end position="101"/>
    </location>
</feature>
<keyword evidence="5" id="KW-0732">Signal</keyword>
<dbReference type="GO" id="GO:0005615">
    <property type="term" value="C:extracellular space"/>
    <property type="evidence" value="ECO:0007669"/>
    <property type="project" value="TreeGrafter"/>
</dbReference>
<dbReference type="SMART" id="SM00018">
    <property type="entry name" value="PD"/>
    <property type="match status" value="2"/>
</dbReference>
<dbReference type="PROSITE" id="PS00025">
    <property type="entry name" value="P_TREFOIL_1"/>
    <property type="match status" value="2"/>
</dbReference>
<dbReference type="PROSITE" id="PS51448">
    <property type="entry name" value="P_TREFOIL_2"/>
    <property type="match status" value="2"/>
</dbReference>
<dbReference type="Proteomes" id="UP000812440">
    <property type="component" value="Chromosome 2"/>
</dbReference>
<proteinExistence type="predicted"/>
<dbReference type="InterPro" id="IPR017957">
    <property type="entry name" value="P_trefoil_CS"/>
</dbReference>
<reference evidence="7" key="1">
    <citation type="thesis" date="2020" institute="ProQuest LLC" country="789 East Eisenhower Parkway, Ann Arbor, MI, USA">
        <title>Comparative Genomics and Chromosome Evolution.</title>
        <authorList>
            <person name="Mudd A.B."/>
        </authorList>
    </citation>
    <scope>NUCLEOTIDE SEQUENCE</scope>
    <source>
        <strain evidence="7">Female2</strain>
        <tissue evidence="7">Blood</tissue>
    </source>
</reference>